<dbReference type="SUPFAM" id="SSF52540">
    <property type="entry name" value="P-loop containing nucleoside triphosphate hydrolases"/>
    <property type="match status" value="1"/>
</dbReference>
<name>A0ABR8D9X2_9NOST</name>
<dbReference type="InterPro" id="IPR027417">
    <property type="entry name" value="P-loop_NTPase"/>
</dbReference>
<protein>
    <submittedName>
        <fullName evidence="3">Uncharacterized protein</fullName>
    </submittedName>
</protein>
<evidence type="ECO:0000256" key="2">
    <source>
        <dbReference type="SAM" id="Phobius"/>
    </source>
</evidence>
<keyword evidence="4" id="KW-1185">Reference proteome</keyword>
<dbReference type="Proteomes" id="UP000661112">
    <property type="component" value="Unassembled WGS sequence"/>
</dbReference>
<accession>A0ABR8D9X2</accession>
<evidence type="ECO:0000313" key="3">
    <source>
        <dbReference type="EMBL" id="MBD2503924.1"/>
    </source>
</evidence>
<reference evidence="3 4" key="1">
    <citation type="journal article" date="2020" name="ISME J.">
        <title>Comparative genomics reveals insights into cyanobacterial evolution and habitat adaptation.</title>
        <authorList>
            <person name="Chen M.Y."/>
            <person name="Teng W.K."/>
            <person name="Zhao L."/>
            <person name="Hu C.X."/>
            <person name="Zhou Y.K."/>
            <person name="Han B.P."/>
            <person name="Song L.R."/>
            <person name="Shu W.S."/>
        </authorList>
    </citation>
    <scope>NUCLEOTIDE SEQUENCE [LARGE SCALE GENOMIC DNA]</scope>
    <source>
        <strain evidence="3 4">FACHB-119</strain>
    </source>
</reference>
<gene>
    <name evidence="3" type="ORF">H6G83_25510</name>
</gene>
<feature type="transmembrane region" description="Helical" evidence="2">
    <location>
        <begin position="20"/>
        <end position="38"/>
    </location>
</feature>
<feature type="compositionally biased region" description="Basic and acidic residues" evidence="1">
    <location>
        <begin position="426"/>
        <end position="435"/>
    </location>
</feature>
<keyword evidence="2" id="KW-1133">Transmembrane helix</keyword>
<keyword evidence="2" id="KW-0472">Membrane</keyword>
<evidence type="ECO:0000313" key="4">
    <source>
        <dbReference type="Proteomes" id="UP000661112"/>
    </source>
</evidence>
<feature type="region of interest" description="Disordered" evidence="1">
    <location>
        <begin position="412"/>
        <end position="435"/>
    </location>
</feature>
<keyword evidence="2" id="KW-0812">Transmembrane</keyword>
<organism evidence="3 4">
    <name type="scientific">Anabaena azotica FACHB-119</name>
    <dbReference type="NCBI Taxonomy" id="947527"/>
    <lineage>
        <taxon>Bacteria</taxon>
        <taxon>Bacillati</taxon>
        <taxon>Cyanobacteriota</taxon>
        <taxon>Cyanophyceae</taxon>
        <taxon>Nostocales</taxon>
        <taxon>Nostocaceae</taxon>
        <taxon>Anabaena</taxon>
        <taxon>Anabaena azotica</taxon>
    </lineage>
</organism>
<evidence type="ECO:0000256" key="1">
    <source>
        <dbReference type="SAM" id="MobiDB-lite"/>
    </source>
</evidence>
<proteinExistence type="predicted"/>
<sequence length="494" mass="56293">MSSILDFDKISLSLNRKKTLRNIIIISAIILNFLPLFLKDKINQNAKLMLMLGGVITSFMCLKLPDIEHESKIEKTRKDTELKFLKTALTGEVAKKQTILEIANQQEITQIVERVPFWQKGYFAVKYGVQNLLTPEISHSEDEEPIEETPSVIVKKSIFESTIERAEEESGIILDWMKKALTQSCFLGGKKRSGKTYLMKWLLGAYTSQCREHDIFFISDPHYDNVDFDDPWINEEADKKLISVGRLVKSEKDTLKMLNEVLGLFETRKTKGLTIKKGVGLVRLFLDEVDSYSPESQEVISAIVKTIEYEAAKYGFTCVVGVHSIKKGEMGIDSSVVDSMLQILFAGIVLDSNSVLSGAFPGMPARKRAIEAYKREFNTSRIVYIKYDTDCFISHIPDLVLPQIEIVDETSDVDDSNENYQQADNQSDKSPEKEKIDPIARIEKWCILCMDEFQRYPNKSQIRQAWKEYTGVILHDLGLELLLSELKKKGIDIT</sequence>
<dbReference type="RefSeq" id="WP_190477186.1">
    <property type="nucleotide sequence ID" value="NZ_JACJSG010000042.1"/>
</dbReference>
<comment type="caution">
    <text evidence="3">The sequence shown here is derived from an EMBL/GenBank/DDBJ whole genome shotgun (WGS) entry which is preliminary data.</text>
</comment>
<dbReference type="EMBL" id="JACJSG010000042">
    <property type="protein sequence ID" value="MBD2503924.1"/>
    <property type="molecule type" value="Genomic_DNA"/>
</dbReference>